<evidence type="ECO:0000259" key="1">
    <source>
        <dbReference type="Pfam" id="PF11738"/>
    </source>
</evidence>
<reference evidence="3" key="1">
    <citation type="journal article" date="2019" name="Int. J. Syst. Evol. Microbiol.">
        <title>The Global Catalogue of Microorganisms (GCM) 10K type strain sequencing project: providing services to taxonomists for standard genome sequencing and annotation.</title>
        <authorList>
            <consortium name="The Broad Institute Genomics Platform"/>
            <consortium name="The Broad Institute Genome Sequencing Center for Infectious Disease"/>
            <person name="Wu L."/>
            <person name="Ma J."/>
        </authorList>
    </citation>
    <scope>NUCLEOTIDE SEQUENCE [LARGE SCALE GENOMIC DNA]</scope>
    <source>
        <strain evidence="3">CCUG 49679</strain>
    </source>
</reference>
<dbReference type="InterPro" id="IPR021729">
    <property type="entry name" value="DUF3298"/>
</dbReference>
<dbReference type="InterPro" id="IPR037126">
    <property type="entry name" value="PdaC/RsiV-like_sf"/>
</dbReference>
<dbReference type="RefSeq" id="WP_246939549.1">
    <property type="nucleotide sequence ID" value="NZ_JAKGAK010000002.1"/>
</dbReference>
<evidence type="ECO:0000313" key="3">
    <source>
        <dbReference type="Proteomes" id="UP001596015"/>
    </source>
</evidence>
<accession>A0ABV8XEF6</accession>
<dbReference type="Gene3D" id="3.90.640.20">
    <property type="entry name" value="Heat-shock cognate protein, ATPase"/>
    <property type="match status" value="1"/>
</dbReference>
<comment type="caution">
    <text evidence="2">The sequence shown here is derived from an EMBL/GenBank/DDBJ whole genome shotgun (WGS) entry which is preliminary data.</text>
</comment>
<protein>
    <submittedName>
        <fullName evidence="2">DUF3298 domain-containing protein</fullName>
    </submittedName>
</protein>
<dbReference type="Gene3D" id="3.30.565.40">
    <property type="entry name" value="Fervidobacterium nodosum Rt17-B1 like"/>
    <property type="match status" value="1"/>
</dbReference>
<keyword evidence="3" id="KW-1185">Reference proteome</keyword>
<name>A0ABV8XEF6_9GAMM</name>
<gene>
    <name evidence="2" type="ORF">ACFO0E_12275</name>
</gene>
<dbReference type="Proteomes" id="UP001596015">
    <property type="component" value="Unassembled WGS sequence"/>
</dbReference>
<sequence>MSGRTAGLTSAYQGGRILFCEANVSIARRLAGGGVMLGVLAVLGGCQAWSPAPEGLDVERVEKSFVEGDCPAGRCATIEIESLRLPGALGLSERLRDALLSMGSGITNGESEVVAASWEEYAQTFFDEAKAARKRVPELPGYQAVFKAEVYDRHADLTTIKLDSYVFTGGAHGMPLTQFMVIDERERRVVTLDDMLREGQTSAYRKALSRAHLRWLEEQQAGADFVESWPLSMNRNVAPFADEWRVRYNAYDIAPYSYGQPELRIPAQALEGIVKPRYLER</sequence>
<organism evidence="2 3">
    <name type="scientific">Chromohalobacter beijerinckii</name>
    <dbReference type="NCBI Taxonomy" id="86179"/>
    <lineage>
        <taxon>Bacteria</taxon>
        <taxon>Pseudomonadati</taxon>
        <taxon>Pseudomonadota</taxon>
        <taxon>Gammaproteobacteria</taxon>
        <taxon>Oceanospirillales</taxon>
        <taxon>Halomonadaceae</taxon>
        <taxon>Chromohalobacter</taxon>
    </lineage>
</organism>
<feature type="domain" description="DUF3298" evidence="1">
    <location>
        <begin position="194"/>
        <end position="266"/>
    </location>
</feature>
<evidence type="ECO:0000313" key="2">
    <source>
        <dbReference type="EMBL" id="MFC4417173.1"/>
    </source>
</evidence>
<proteinExistence type="predicted"/>
<dbReference type="Pfam" id="PF11738">
    <property type="entry name" value="DUF3298"/>
    <property type="match status" value="1"/>
</dbReference>
<dbReference type="EMBL" id="JBHSEO010000056">
    <property type="protein sequence ID" value="MFC4417173.1"/>
    <property type="molecule type" value="Genomic_DNA"/>
</dbReference>